<organism evidence="1 2">
    <name type="scientific">Timema podura</name>
    <name type="common">Walking stick</name>
    <dbReference type="NCBI Taxonomy" id="61482"/>
    <lineage>
        <taxon>Eukaryota</taxon>
        <taxon>Metazoa</taxon>
        <taxon>Ecdysozoa</taxon>
        <taxon>Arthropoda</taxon>
        <taxon>Hexapoda</taxon>
        <taxon>Insecta</taxon>
        <taxon>Pterygota</taxon>
        <taxon>Neoptera</taxon>
        <taxon>Polyneoptera</taxon>
        <taxon>Phasmatodea</taxon>
        <taxon>Timematodea</taxon>
        <taxon>Timematoidea</taxon>
        <taxon>Timematidae</taxon>
        <taxon>Timema</taxon>
    </lineage>
</organism>
<gene>
    <name evidence="1" type="ORF">TPAB3V08_LOCUS16096</name>
</gene>
<feature type="non-terminal residue" evidence="1">
    <location>
        <position position="1"/>
    </location>
</feature>
<sequence length="62" mass="6750">HNDLPAAYTSLTDTLPLKVKVPGIQLPQKVILLQSGDPPNREPYARELGRTQITAINSVGEN</sequence>
<comment type="caution">
    <text evidence="1">The sequence shown here is derived from an EMBL/GenBank/DDBJ whole genome shotgun (WGS) entry which is preliminary data.</text>
</comment>
<protein>
    <submittedName>
        <fullName evidence="1">Uncharacterized protein</fullName>
    </submittedName>
</protein>
<evidence type="ECO:0000313" key="2">
    <source>
        <dbReference type="Proteomes" id="UP001153148"/>
    </source>
</evidence>
<feature type="non-terminal residue" evidence="1">
    <location>
        <position position="62"/>
    </location>
</feature>
<dbReference type="EMBL" id="CAJPIN010118938">
    <property type="protein sequence ID" value="CAG2069153.1"/>
    <property type="molecule type" value="Genomic_DNA"/>
</dbReference>
<dbReference type="Proteomes" id="UP001153148">
    <property type="component" value="Unassembled WGS sequence"/>
</dbReference>
<name>A0ABN7PU31_TIMPD</name>
<reference evidence="1" key="1">
    <citation type="submission" date="2021-03" db="EMBL/GenBank/DDBJ databases">
        <authorList>
            <person name="Tran Van P."/>
        </authorList>
    </citation>
    <scope>NUCLEOTIDE SEQUENCE</scope>
</reference>
<evidence type="ECO:0000313" key="1">
    <source>
        <dbReference type="EMBL" id="CAG2069153.1"/>
    </source>
</evidence>
<accession>A0ABN7PU31</accession>
<proteinExistence type="predicted"/>
<keyword evidence="2" id="KW-1185">Reference proteome</keyword>